<sequence>MMSDEMWPEDEEADMKRRQDEQPMSPFVVIRELAEYLELTSVYVVFFYLVWQILTRSDENEILSHLPSTSPLRGQQGLAVEHSASQQQPYQFPYALPHIPSPIRDMEAAAASASSSTWRTVLQSILYPFYFLLTLAVIPLPFLNQALTLIMSVVGTIIYPLTSTTRLLSRTFIVAPLQVVQGLFQALYPVYVFVGGVLGLGCFLGMSAGWIGQYSLDLLLTRKSPKRKTRRHKTKKHHSHSHSSTSSPDSIDASAAVERSVAAAGSPRQPRSPEIRTFHGRYVPVADIYDDRDFELAGSAVKAGRSSAREPVVVGIRRRGMRSDA</sequence>
<organism evidence="3 4">
    <name type="scientific">Trichosporon asahii var. asahii (strain ATCC 90039 / CBS 2479 / JCM 2466 / KCTC 7840 / NBRC 103889/ NCYC 2677 / UAMH 7654)</name>
    <name type="common">Yeast</name>
    <dbReference type="NCBI Taxonomy" id="1186058"/>
    <lineage>
        <taxon>Eukaryota</taxon>
        <taxon>Fungi</taxon>
        <taxon>Dikarya</taxon>
        <taxon>Basidiomycota</taxon>
        <taxon>Agaricomycotina</taxon>
        <taxon>Tremellomycetes</taxon>
        <taxon>Trichosporonales</taxon>
        <taxon>Trichosporonaceae</taxon>
        <taxon>Trichosporon</taxon>
    </lineage>
</organism>
<dbReference type="OrthoDB" id="2596726at2759"/>
<name>J6F3U0_TRIAS</name>
<proteinExistence type="predicted"/>
<feature type="compositionally biased region" description="Low complexity" evidence="1">
    <location>
        <begin position="242"/>
        <end position="251"/>
    </location>
</feature>
<gene>
    <name evidence="3" type="ORF">A1Q1_07071</name>
</gene>
<dbReference type="VEuPathDB" id="FungiDB:A1Q1_07071"/>
<keyword evidence="2" id="KW-0472">Membrane</keyword>
<dbReference type="EMBL" id="ALBS01000048">
    <property type="protein sequence ID" value="EJT51659.1"/>
    <property type="molecule type" value="Genomic_DNA"/>
</dbReference>
<protein>
    <submittedName>
        <fullName evidence="3">Uncharacterized protein</fullName>
    </submittedName>
</protein>
<accession>J6F3U0</accession>
<feature type="region of interest" description="Disordered" evidence="1">
    <location>
        <begin position="225"/>
        <end position="251"/>
    </location>
</feature>
<dbReference type="GeneID" id="25990583"/>
<dbReference type="HOGENOM" id="CLU_855772_0_0_1"/>
<evidence type="ECO:0000256" key="1">
    <source>
        <dbReference type="SAM" id="MobiDB-lite"/>
    </source>
</evidence>
<dbReference type="AlphaFoldDB" id="J6F3U0"/>
<dbReference type="RefSeq" id="XP_014182795.1">
    <property type="nucleotide sequence ID" value="XM_014327320.1"/>
</dbReference>
<dbReference type="KEGG" id="tasa:A1Q1_07071"/>
<feature type="transmembrane region" description="Helical" evidence="2">
    <location>
        <begin position="197"/>
        <end position="220"/>
    </location>
</feature>
<evidence type="ECO:0000313" key="4">
    <source>
        <dbReference type="Proteomes" id="UP000002748"/>
    </source>
</evidence>
<feature type="compositionally biased region" description="Acidic residues" evidence="1">
    <location>
        <begin position="1"/>
        <end position="13"/>
    </location>
</feature>
<feature type="transmembrane region" description="Helical" evidence="2">
    <location>
        <begin position="129"/>
        <end position="159"/>
    </location>
</feature>
<keyword evidence="2" id="KW-0812">Transmembrane</keyword>
<evidence type="ECO:0000313" key="3">
    <source>
        <dbReference type="EMBL" id="EJT51659.1"/>
    </source>
</evidence>
<reference evidence="3 4" key="1">
    <citation type="journal article" date="2012" name="Eukaryot. Cell">
        <title>Draft genome sequence of CBS 2479, the standard type strain of Trichosporon asahii.</title>
        <authorList>
            <person name="Yang R.Y."/>
            <person name="Li H.T."/>
            <person name="Zhu H."/>
            <person name="Zhou G.P."/>
            <person name="Wang M."/>
            <person name="Wang L."/>
        </authorList>
    </citation>
    <scope>NUCLEOTIDE SEQUENCE [LARGE SCALE GENOMIC DNA]</scope>
    <source>
        <strain evidence="4">ATCC 90039 / CBS 2479 / JCM 2466 / KCTC 7840 / NCYC 2677 / UAMH 7654</strain>
    </source>
</reference>
<comment type="caution">
    <text evidence="3">The sequence shown here is derived from an EMBL/GenBank/DDBJ whole genome shotgun (WGS) entry which is preliminary data.</text>
</comment>
<feature type="compositionally biased region" description="Basic residues" evidence="1">
    <location>
        <begin position="225"/>
        <end position="241"/>
    </location>
</feature>
<evidence type="ECO:0000256" key="2">
    <source>
        <dbReference type="SAM" id="Phobius"/>
    </source>
</evidence>
<keyword evidence="2" id="KW-1133">Transmembrane helix</keyword>
<dbReference type="Proteomes" id="UP000002748">
    <property type="component" value="Unassembled WGS sequence"/>
</dbReference>
<feature type="region of interest" description="Disordered" evidence="1">
    <location>
        <begin position="1"/>
        <end position="20"/>
    </location>
</feature>